<evidence type="ECO:0000256" key="3">
    <source>
        <dbReference type="ARBA" id="ARBA00022771"/>
    </source>
</evidence>
<protein>
    <recommendedName>
        <fullName evidence="14">Methyl-CpG-binding domain-containing protein 2</fullName>
    </recommendedName>
</protein>
<reference evidence="12" key="1">
    <citation type="submission" date="2023-02" db="EMBL/GenBank/DDBJ databases">
        <title>Genome of toxic invasive species Heracleum sosnowskyi carries increased number of genes despite the absence of recent whole-genome duplications.</title>
        <authorList>
            <person name="Schelkunov M."/>
            <person name="Shtratnikova V."/>
            <person name="Makarenko M."/>
            <person name="Klepikova A."/>
            <person name="Omelchenko D."/>
            <person name="Novikova G."/>
            <person name="Obukhova E."/>
            <person name="Bogdanov V."/>
            <person name="Penin A."/>
            <person name="Logacheva M."/>
        </authorList>
    </citation>
    <scope>NUCLEOTIDE SEQUENCE</scope>
    <source>
        <strain evidence="12">Hsosn_3</strain>
        <tissue evidence="12">Leaf</tissue>
    </source>
</reference>
<keyword evidence="7" id="KW-0804">Transcription</keyword>
<keyword evidence="6" id="KW-0238">DNA-binding</keyword>
<feature type="domain" description="MBD" evidence="10">
    <location>
        <begin position="100"/>
        <end position="176"/>
    </location>
</feature>
<sequence>MEQNSELVNTPPTPKGQNQAQNVDSTLSWQTTKNQANPIVPYVGFYVAQCSRCFKWRFLPSKEEFEEKCERNAFLCTDIREWRPEITCCDETDVPDDATWAIEKRNIARPPPGWERQLKIRGSGGSRYADVYYIPPSGKKKKRLRSRVDVERYFVDHPDEAEGVDLSQFSFQIPTPSRKIYQSYVPEPED</sequence>
<keyword evidence="13" id="KW-1185">Reference proteome</keyword>
<evidence type="ECO:0000256" key="6">
    <source>
        <dbReference type="ARBA" id="ARBA00023125"/>
    </source>
</evidence>
<dbReference type="GO" id="GO:0008270">
    <property type="term" value="F:zinc ion binding"/>
    <property type="evidence" value="ECO:0007669"/>
    <property type="project" value="UniProtKB-KW"/>
</dbReference>
<dbReference type="Gene3D" id="3.30.890.10">
    <property type="entry name" value="Methyl-cpg-binding Protein 2, Chain A"/>
    <property type="match status" value="1"/>
</dbReference>
<evidence type="ECO:0000256" key="8">
    <source>
        <dbReference type="ARBA" id="ARBA00023242"/>
    </source>
</evidence>
<comment type="caution">
    <text evidence="12">The sequence shown here is derived from an EMBL/GenBank/DDBJ whole genome shotgun (WGS) entry which is preliminary data.</text>
</comment>
<dbReference type="Pfam" id="PF07496">
    <property type="entry name" value="zf-CW"/>
    <property type="match status" value="1"/>
</dbReference>
<dbReference type="Proteomes" id="UP001237642">
    <property type="component" value="Unassembled WGS sequence"/>
</dbReference>
<dbReference type="InterPro" id="IPR011124">
    <property type="entry name" value="Znf_CW"/>
</dbReference>
<evidence type="ECO:0000256" key="2">
    <source>
        <dbReference type="ARBA" id="ARBA00022723"/>
    </source>
</evidence>
<dbReference type="Pfam" id="PF01429">
    <property type="entry name" value="MBD"/>
    <property type="match status" value="1"/>
</dbReference>
<dbReference type="InterPro" id="IPR016177">
    <property type="entry name" value="DNA-bd_dom_sf"/>
</dbReference>
<evidence type="ECO:0000259" key="11">
    <source>
        <dbReference type="PROSITE" id="PS51050"/>
    </source>
</evidence>
<dbReference type="PANTHER" id="PTHR12396">
    <property type="entry name" value="METHYL-CPG BINDING PROTEIN, MBD"/>
    <property type="match status" value="1"/>
</dbReference>
<keyword evidence="5" id="KW-0805">Transcription regulation</keyword>
<feature type="domain" description="CW-type" evidence="11">
    <location>
        <begin position="40"/>
        <end position="96"/>
    </location>
</feature>
<feature type="region of interest" description="Disordered" evidence="9">
    <location>
        <begin position="1"/>
        <end position="23"/>
    </location>
</feature>
<dbReference type="GO" id="GO:0005634">
    <property type="term" value="C:nucleus"/>
    <property type="evidence" value="ECO:0007669"/>
    <property type="project" value="UniProtKB-SubCell"/>
</dbReference>
<evidence type="ECO:0000313" key="12">
    <source>
        <dbReference type="EMBL" id="KAK1353490.1"/>
    </source>
</evidence>
<dbReference type="PROSITE" id="PS51050">
    <property type="entry name" value="ZF_CW"/>
    <property type="match status" value="1"/>
</dbReference>
<dbReference type="InterPro" id="IPR001739">
    <property type="entry name" value="Methyl_CpG_DNA-bd"/>
</dbReference>
<dbReference type="SUPFAM" id="SSF54171">
    <property type="entry name" value="DNA-binding domain"/>
    <property type="match status" value="1"/>
</dbReference>
<evidence type="ECO:0000256" key="7">
    <source>
        <dbReference type="ARBA" id="ARBA00023163"/>
    </source>
</evidence>
<keyword evidence="2" id="KW-0479">Metal-binding</keyword>
<keyword evidence="8" id="KW-0539">Nucleus</keyword>
<reference evidence="12" key="2">
    <citation type="submission" date="2023-05" db="EMBL/GenBank/DDBJ databases">
        <authorList>
            <person name="Schelkunov M.I."/>
        </authorList>
    </citation>
    <scope>NUCLEOTIDE SEQUENCE</scope>
    <source>
        <strain evidence="12">Hsosn_3</strain>
        <tissue evidence="12">Leaf</tissue>
    </source>
</reference>
<name>A0AAD8LWR7_9APIA</name>
<evidence type="ECO:0000259" key="10">
    <source>
        <dbReference type="PROSITE" id="PS50982"/>
    </source>
</evidence>
<dbReference type="EMBL" id="JAUIZM010000012">
    <property type="protein sequence ID" value="KAK1353490.1"/>
    <property type="molecule type" value="Genomic_DNA"/>
</dbReference>
<dbReference type="CDD" id="cd01396">
    <property type="entry name" value="MeCP2_MBD"/>
    <property type="match status" value="1"/>
</dbReference>
<dbReference type="PROSITE" id="PS50982">
    <property type="entry name" value="MBD"/>
    <property type="match status" value="1"/>
</dbReference>
<evidence type="ECO:0000256" key="9">
    <source>
        <dbReference type="SAM" id="MobiDB-lite"/>
    </source>
</evidence>
<dbReference type="AlphaFoldDB" id="A0AAD8LWR7"/>
<dbReference type="GO" id="GO:0003677">
    <property type="term" value="F:DNA binding"/>
    <property type="evidence" value="ECO:0007669"/>
    <property type="project" value="UniProtKB-KW"/>
</dbReference>
<organism evidence="12 13">
    <name type="scientific">Heracleum sosnowskyi</name>
    <dbReference type="NCBI Taxonomy" id="360622"/>
    <lineage>
        <taxon>Eukaryota</taxon>
        <taxon>Viridiplantae</taxon>
        <taxon>Streptophyta</taxon>
        <taxon>Embryophyta</taxon>
        <taxon>Tracheophyta</taxon>
        <taxon>Spermatophyta</taxon>
        <taxon>Magnoliopsida</taxon>
        <taxon>eudicotyledons</taxon>
        <taxon>Gunneridae</taxon>
        <taxon>Pentapetalae</taxon>
        <taxon>asterids</taxon>
        <taxon>campanulids</taxon>
        <taxon>Apiales</taxon>
        <taxon>Apiaceae</taxon>
        <taxon>Apioideae</taxon>
        <taxon>apioid superclade</taxon>
        <taxon>Tordylieae</taxon>
        <taxon>Tordyliinae</taxon>
        <taxon>Heracleum</taxon>
    </lineage>
</organism>
<evidence type="ECO:0008006" key="14">
    <source>
        <dbReference type="Google" id="ProtNLM"/>
    </source>
</evidence>
<evidence type="ECO:0000313" key="13">
    <source>
        <dbReference type="Proteomes" id="UP001237642"/>
    </source>
</evidence>
<evidence type="ECO:0000256" key="1">
    <source>
        <dbReference type="ARBA" id="ARBA00004123"/>
    </source>
</evidence>
<keyword evidence="4" id="KW-0862">Zinc</keyword>
<dbReference type="PANTHER" id="PTHR12396:SF0">
    <property type="entry name" value="METHYL-CPG BINDING DOMAIN PROTEIN-LIKE, ISOFORM C"/>
    <property type="match status" value="1"/>
</dbReference>
<dbReference type="SMART" id="SM00391">
    <property type="entry name" value="MBD"/>
    <property type="match status" value="1"/>
</dbReference>
<accession>A0AAD8LWR7</accession>
<evidence type="ECO:0000256" key="4">
    <source>
        <dbReference type="ARBA" id="ARBA00022833"/>
    </source>
</evidence>
<proteinExistence type="predicted"/>
<keyword evidence="3" id="KW-0863">Zinc-finger</keyword>
<comment type="subcellular location">
    <subcellularLocation>
        <location evidence="1">Nucleus</location>
    </subcellularLocation>
</comment>
<gene>
    <name evidence="12" type="ORF">POM88_051855</name>
</gene>
<evidence type="ECO:0000256" key="5">
    <source>
        <dbReference type="ARBA" id="ARBA00023015"/>
    </source>
</evidence>